<dbReference type="Proteomes" id="UP000196005">
    <property type="component" value="Chromosome"/>
</dbReference>
<organism evidence="1 2">
    <name type="scientific">Sulfurospirillum diekertiae</name>
    <dbReference type="NCBI Taxonomy" id="1854492"/>
    <lineage>
        <taxon>Bacteria</taxon>
        <taxon>Pseudomonadati</taxon>
        <taxon>Campylobacterota</taxon>
        <taxon>Epsilonproteobacteria</taxon>
        <taxon>Campylobacterales</taxon>
        <taxon>Sulfurospirillaceae</taxon>
        <taxon>Sulfurospirillum</taxon>
    </lineage>
</organism>
<dbReference type="KEGG" id="suls:Sdiek1_0812"/>
<accession>A0A1Y0HIQ4</accession>
<evidence type="ECO:0000313" key="1">
    <source>
        <dbReference type="EMBL" id="ARU47979.1"/>
    </source>
</evidence>
<dbReference type="AlphaFoldDB" id="A0A1Y0HIQ4"/>
<sequence>MRYGLMVLVVLILQGCATKLADDQHEKLMDYGMFNSKKIEIKNSETSKTYVTITYLNPISHELITQESEKFIVGTYMATGDGSFEKVTLSGFKVNGSDKNLTVTPLPQEAPLLKLVSSTNAWTNYVLVQAPKTEQVKMEFSFENDQSKRVTTNFQKDY</sequence>
<name>A0A1Y0HIQ4_9BACT</name>
<dbReference type="RefSeq" id="WP_087437999.1">
    <property type="nucleotide sequence ID" value="NZ_CP021416.1"/>
</dbReference>
<keyword evidence="2" id="KW-1185">Reference proteome</keyword>
<evidence type="ECO:0008006" key="3">
    <source>
        <dbReference type="Google" id="ProtNLM"/>
    </source>
</evidence>
<evidence type="ECO:0000313" key="2">
    <source>
        <dbReference type="Proteomes" id="UP000196005"/>
    </source>
</evidence>
<gene>
    <name evidence="1" type="ORF">Sdiek1_0812</name>
</gene>
<reference evidence="2" key="1">
    <citation type="submission" date="2017-05" db="EMBL/GenBank/DDBJ databases">
        <title>Dechlorination kinetics govern the competition between two new strains of the genus Sulfurospirillum.</title>
        <authorList>
            <person name="Buttet G.F."/>
            <person name="Murray A.M."/>
            <person name="Goris T."/>
            <person name="Burion M."/>
            <person name="Lin B."/>
            <person name="Rolle M."/>
            <person name="Maillard J."/>
        </authorList>
    </citation>
    <scope>NUCLEOTIDE SEQUENCE [LARGE SCALE GENOMIC DNA]</scope>
    <source>
        <strain evidence="2">SL2-1</strain>
    </source>
</reference>
<dbReference type="EMBL" id="CP021416">
    <property type="protein sequence ID" value="ARU47979.1"/>
    <property type="molecule type" value="Genomic_DNA"/>
</dbReference>
<protein>
    <recommendedName>
        <fullName evidence="3">Lipoprotein</fullName>
    </recommendedName>
</protein>
<proteinExistence type="predicted"/>
<dbReference type="OrthoDB" id="5339520at2"/>
<dbReference type="PROSITE" id="PS51257">
    <property type="entry name" value="PROKAR_LIPOPROTEIN"/>
    <property type="match status" value="1"/>
</dbReference>